<gene>
    <name evidence="4" type="ORF">ZIOFF_035855</name>
</gene>
<reference evidence="4 5" key="1">
    <citation type="submission" date="2020-08" db="EMBL/GenBank/DDBJ databases">
        <title>Plant Genome Project.</title>
        <authorList>
            <person name="Zhang R.-G."/>
        </authorList>
    </citation>
    <scope>NUCLEOTIDE SEQUENCE [LARGE SCALE GENOMIC DNA]</scope>
    <source>
        <tissue evidence="4">Rhizome</tissue>
    </source>
</reference>
<feature type="compositionally biased region" description="Low complexity" evidence="3">
    <location>
        <begin position="350"/>
        <end position="374"/>
    </location>
</feature>
<name>A0A8J5GCG5_ZINOF</name>
<evidence type="ECO:0000313" key="5">
    <source>
        <dbReference type="Proteomes" id="UP000734854"/>
    </source>
</evidence>
<comment type="caution">
    <text evidence="4">The sequence shown here is derived from an EMBL/GenBank/DDBJ whole genome shotgun (WGS) entry which is preliminary data.</text>
</comment>
<dbReference type="EMBL" id="JACMSC010000010">
    <property type="protein sequence ID" value="KAG6503540.1"/>
    <property type="molecule type" value="Genomic_DNA"/>
</dbReference>
<evidence type="ECO:0000256" key="2">
    <source>
        <dbReference type="ARBA" id="ARBA00024341"/>
    </source>
</evidence>
<dbReference type="PANTHER" id="PTHR32295">
    <property type="entry name" value="IQ-DOMAIN 5-RELATED"/>
    <property type="match status" value="1"/>
</dbReference>
<accession>A0A8J5GCG5</accession>
<feature type="compositionally biased region" description="Basic and acidic residues" evidence="3">
    <location>
        <begin position="14"/>
        <end position="23"/>
    </location>
</feature>
<dbReference type="PROSITE" id="PS50096">
    <property type="entry name" value="IQ"/>
    <property type="match status" value="1"/>
</dbReference>
<proteinExistence type="inferred from homology"/>
<comment type="similarity">
    <text evidence="2">Belongs to the IQD family.</text>
</comment>
<keyword evidence="1" id="KW-0112">Calmodulin-binding</keyword>
<keyword evidence="5" id="KW-1185">Reference proteome</keyword>
<evidence type="ECO:0000256" key="1">
    <source>
        <dbReference type="ARBA" id="ARBA00022860"/>
    </source>
</evidence>
<protein>
    <submittedName>
        <fullName evidence="4">Uncharacterized protein</fullName>
    </submittedName>
</protein>
<evidence type="ECO:0000256" key="3">
    <source>
        <dbReference type="SAM" id="MobiDB-lite"/>
    </source>
</evidence>
<dbReference type="AlphaFoldDB" id="A0A8J5GCG5"/>
<dbReference type="Proteomes" id="UP000734854">
    <property type="component" value="Unassembled WGS sequence"/>
</dbReference>
<organism evidence="4 5">
    <name type="scientific">Zingiber officinale</name>
    <name type="common">Ginger</name>
    <name type="synonym">Amomum zingiber</name>
    <dbReference type="NCBI Taxonomy" id="94328"/>
    <lineage>
        <taxon>Eukaryota</taxon>
        <taxon>Viridiplantae</taxon>
        <taxon>Streptophyta</taxon>
        <taxon>Embryophyta</taxon>
        <taxon>Tracheophyta</taxon>
        <taxon>Spermatophyta</taxon>
        <taxon>Magnoliopsida</taxon>
        <taxon>Liliopsida</taxon>
        <taxon>Zingiberales</taxon>
        <taxon>Zingiberaceae</taxon>
        <taxon>Zingiber</taxon>
    </lineage>
</organism>
<evidence type="ECO:0000313" key="4">
    <source>
        <dbReference type="EMBL" id="KAG6503540.1"/>
    </source>
</evidence>
<dbReference type="GO" id="GO:0005516">
    <property type="term" value="F:calmodulin binding"/>
    <property type="evidence" value="ECO:0007669"/>
    <property type="project" value="UniProtKB-KW"/>
</dbReference>
<sequence>MANVGHGSPTSPPRWREREREGEGSISDPLAHPEATVYFGSCSSSSSFSSAWDLLMSRGKMKWFSSLRKALIPQCCKRDYGKGNCKSIDFGLLGSQEMESCIQNSTSLPPPIAIKEDKLMAKESEQSSRGCAYTAALATAIAAEAAGAAIRAAAEVIRITTSMTKSSTKLTKENAAIRIQSAFRGHQALLLFLFPLHSTGQAEESCGWDRRQVANNKNLVLLADYVESADATSSEIGEGWDHGSQSKEQAEAKQLNRKEAASKRERALAYAFSHQINVYVLTQWRSSSKSTVPAMNLNRGGKFVVQEASNPQLGWSWLARLMAGKPWEKKQNGSFKTPSCVGGARPAAIAAKHGSDSGSSSPAVPLSPPSSAASSRKDSLSSRRNSQCSPRGKVSARLRRHSVAGLPSVTDSNGLGRSLVELNKNHVASTQAAKTGSRLFPTVKEQPAPRIRRLSLNK</sequence>
<feature type="region of interest" description="Disordered" evidence="3">
    <location>
        <begin position="1"/>
        <end position="29"/>
    </location>
</feature>
<feature type="region of interest" description="Disordered" evidence="3">
    <location>
        <begin position="348"/>
        <end position="415"/>
    </location>
</feature>
<dbReference type="PANTHER" id="PTHR32295:SF6">
    <property type="entry name" value="PROTEIN IQ-DOMAIN 18"/>
    <property type="match status" value="1"/>
</dbReference>